<dbReference type="SMART" id="SM00342">
    <property type="entry name" value="HTH_ARAC"/>
    <property type="match status" value="1"/>
</dbReference>
<dbReference type="GO" id="GO:0043565">
    <property type="term" value="F:sequence-specific DNA binding"/>
    <property type="evidence" value="ECO:0007669"/>
    <property type="project" value="InterPro"/>
</dbReference>
<accession>A0A7K1TA21</accession>
<evidence type="ECO:0000256" key="2">
    <source>
        <dbReference type="ARBA" id="ARBA00023125"/>
    </source>
</evidence>
<name>A0A7K1TA21_9BACT</name>
<dbReference type="SUPFAM" id="SSF46689">
    <property type="entry name" value="Homeodomain-like"/>
    <property type="match status" value="1"/>
</dbReference>
<evidence type="ECO:0000259" key="4">
    <source>
        <dbReference type="PROSITE" id="PS01124"/>
    </source>
</evidence>
<feature type="domain" description="HTH araC/xylS-type" evidence="4">
    <location>
        <begin position="189"/>
        <end position="295"/>
    </location>
</feature>
<keyword evidence="3" id="KW-0804">Transcription</keyword>
<dbReference type="InterPro" id="IPR018060">
    <property type="entry name" value="HTH_AraC"/>
</dbReference>
<dbReference type="AlphaFoldDB" id="A0A7K1TA21"/>
<dbReference type="GO" id="GO:0003700">
    <property type="term" value="F:DNA-binding transcription factor activity"/>
    <property type="evidence" value="ECO:0007669"/>
    <property type="project" value="InterPro"/>
</dbReference>
<sequence length="300" mass="33959">MPAKQSIAEYYQQYGRERPAASQFTVYRMEDVATPDSFPHVRRDFYKIKLLCNAQGMLSYADRSVAVQQCALIFVNPLIPYAWERKAGRETGFSCLFTEEFITQQLKTASVADSPLFRVGGTPVVFPPPEAMPRLNWLFEQLLAEMQSSYANKYDLLRNYVQLLIHEAIRLAPAAAAGSSRTAAVRLSEQFLELLDRQFPLASPLHTLPLKNANEFARQLAVHTNHLNKALKETTGKTTTEHIAHKLVAEAQALLRQSNWSIAEIGYCLGFEHAPNFNSFFKKHTGQPPNQYRKQPVLLS</sequence>
<dbReference type="PANTHER" id="PTHR43280:SF32">
    <property type="entry name" value="TRANSCRIPTIONAL REGULATORY PROTEIN"/>
    <property type="match status" value="1"/>
</dbReference>
<dbReference type="InterPro" id="IPR009057">
    <property type="entry name" value="Homeodomain-like_sf"/>
</dbReference>
<comment type="caution">
    <text evidence="5">The sequence shown here is derived from an EMBL/GenBank/DDBJ whole genome shotgun (WGS) entry which is preliminary data.</text>
</comment>
<dbReference type="PROSITE" id="PS01124">
    <property type="entry name" value="HTH_ARAC_FAMILY_2"/>
    <property type="match status" value="1"/>
</dbReference>
<gene>
    <name evidence="5" type="ORF">GO988_02735</name>
</gene>
<dbReference type="EMBL" id="WQKZ01000001">
    <property type="protein sequence ID" value="MVN75233.1"/>
    <property type="molecule type" value="Genomic_DNA"/>
</dbReference>
<evidence type="ECO:0000256" key="3">
    <source>
        <dbReference type="ARBA" id="ARBA00023163"/>
    </source>
</evidence>
<proteinExistence type="predicted"/>
<keyword evidence="1" id="KW-0805">Transcription regulation</keyword>
<dbReference type="RefSeq" id="WP_157561992.1">
    <property type="nucleotide sequence ID" value="NZ_WQKZ01000001.1"/>
</dbReference>
<dbReference type="Proteomes" id="UP000441336">
    <property type="component" value="Unassembled WGS sequence"/>
</dbReference>
<dbReference type="PANTHER" id="PTHR43280">
    <property type="entry name" value="ARAC-FAMILY TRANSCRIPTIONAL REGULATOR"/>
    <property type="match status" value="1"/>
</dbReference>
<dbReference type="Pfam" id="PF12833">
    <property type="entry name" value="HTH_18"/>
    <property type="match status" value="1"/>
</dbReference>
<reference evidence="5 6" key="1">
    <citation type="submission" date="2019-12" db="EMBL/GenBank/DDBJ databases">
        <title>Hymenobacter sp. HMF4947 Genome sequencing and assembly.</title>
        <authorList>
            <person name="Kang H."/>
            <person name="Cha I."/>
            <person name="Kim H."/>
            <person name="Joh K."/>
        </authorList>
    </citation>
    <scope>NUCLEOTIDE SEQUENCE [LARGE SCALE GENOMIC DNA]</scope>
    <source>
        <strain evidence="5 6">HMF4947</strain>
    </source>
</reference>
<evidence type="ECO:0000313" key="6">
    <source>
        <dbReference type="Proteomes" id="UP000441336"/>
    </source>
</evidence>
<evidence type="ECO:0000313" key="5">
    <source>
        <dbReference type="EMBL" id="MVN75233.1"/>
    </source>
</evidence>
<keyword evidence="6" id="KW-1185">Reference proteome</keyword>
<keyword evidence="2" id="KW-0238">DNA-binding</keyword>
<evidence type="ECO:0000256" key="1">
    <source>
        <dbReference type="ARBA" id="ARBA00023015"/>
    </source>
</evidence>
<protein>
    <submittedName>
        <fullName evidence="5">Helix-turn-helix domain-containing protein</fullName>
    </submittedName>
</protein>
<organism evidence="5 6">
    <name type="scientific">Hymenobacter ginkgonis</name>
    <dbReference type="NCBI Taxonomy" id="2682976"/>
    <lineage>
        <taxon>Bacteria</taxon>
        <taxon>Pseudomonadati</taxon>
        <taxon>Bacteroidota</taxon>
        <taxon>Cytophagia</taxon>
        <taxon>Cytophagales</taxon>
        <taxon>Hymenobacteraceae</taxon>
        <taxon>Hymenobacter</taxon>
    </lineage>
</organism>
<dbReference type="Gene3D" id="1.10.10.60">
    <property type="entry name" value="Homeodomain-like"/>
    <property type="match status" value="1"/>
</dbReference>